<dbReference type="GO" id="GO:0005975">
    <property type="term" value="P:carbohydrate metabolic process"/>
    <property type="evidence" value="ECO:0007669"/>
    <property type="project" value="InterPro"/>
</dbReference>
<dbReference type="CDD" id="cd05800">
    <property type="entry name" value="PGM_like2"/>
    <property type="match status" value="1"/>
</dbReference>
<dbReference type="RefSeq" id="WP_158200052.1">
    <property type="nucleotide sequence ID" value="NZ_CP046973.1"/>
</dbReference>
<reference evidence="12 13" key="1">
    <citation type="submission" date="2019-12" db="EMBL/GenBank/DDBJ databases">
        <title>Complete genome sequence of Microcystis aeruginosa strain FD4.</title>
        <authorList>
            <person name="Urakawa H."/>
        </authorList>
    </citation>
    <scope>NUCLEOTIDE SEQUENCE [LARGE SCALE GENOMIC DNA]</scope>
    <source>
        <strain evidence="12 13">FD4</strain>
    </source>
</reference>
<dbReference type="InterPro" id="IPR036900">
    <property type="entry name" value="A-D-PHexomutase_C_sf"/>
</dbReference>
<evidence type="ECO:0000313" key="13">
    <source>
        <dbReference type="Proteomes" id="UP000438345"/>
    </source>
</evidence>
<comment type="similarity">
    <text evidence="2 7">Belongs to the phosphohexose mutase family.</text>
</comment>
<evidence type="ECO:0000259" key="8">
    <source>
        <dbReference type="Pfam" id="PF00408"/>
    </source>
</evidence>
<evidence type="ECO:0000256" key="3">
    <source>
        <dbReference type="ARBA" id="ARBA00022553"/>
    </source>
</evidence>
<keyword evidence="3" id="KW-0597">Phosphoprotein</keyword>
<dbReference type="PROSITE" id="PS00710">
    <property type="entry name" value="PGM_PMM"/>
    <property type="match status" value="1"/>
</dbReference>
<dbReference type="Pfam" id="PF00408">
    <property type="entry name" value="PGM_PMM_IV"/>
    <property type="match status" value="1"/>
</dbReference>
<name>A0A857D3A5_MICAE</name>
<dbReference type="Gene3D" id="3.30.310.50">
    <property type="entry name" value="Alpha-D-phosphohexomutase, C-terminal domain"/>
    <property type="match status" value="1"/>
</dbReference>
<dbReference type="InterPro" id="IPR005844">
    <property type="entry name" value="A-D-PHexomutase_a/b/a-I"/>
</dbReference>
<evidence type="ECO:0000256" key="4">
    <source>
        <dbReference type="ARBA" id="ARBA00022723"/>
    </source>
</evidence>
<accession>A0A857D3A5</accession>
<dbReference type="Proteomes" id="UP000438345">
    <property type="component" value="Chromosome"/>
</dbReference>
<dbReference type="PANTHER" id="PTHR45745">
    <property type="entry name" value="PHOSPHOMANNOMUTASE 45A"/>
    <property type="match status" value="1"/>
</dbReference>
<dbReference type="SUPFAM" id="SSF53738">
    <property type="entry name" value="Phosphoglucomutase, first 3 domains"/>
    <property type="match status" value="3"/>
</dbReference>
<dbReference type="SUPFAM" id="SSF55957">
    <property type="entry name" value="Phosphoglucomutase, C-terminal domain"/>
    <property type="match status" value="1"/>
</dbReference>
<dbReference type="InterPro" id="IPR005845">
    <property type="entry name" value="A-D-PHexomutase_a/b/a-II"/>
</dbReference>
<dbReference type="InterPro" id="IPR005846">
    <property type="entry name" value="A-D-PHexomutase_a/b/a-III"/>
</dbReference>
<organism evidence="12 13">
    <name type="scientific">Microcystis aeruginosa FD4</name>
    <dbReference type="NCBI Taxonomy" id="2686288"/>
    <lineage>
        <taxon>Bacteria</taxon>
        <taxon>Bacillati</taxon>
        <taxon>Cyanobacteriota</taxon>
        <taxon>Cyanophyceae</taxon>
        <taxon>Oscillatoriophycideae</taxon>
        <taxon>Chroococcales</taxon>
        <taxon>Microcystaceae</taxon>
        <taxon>Microcystis</taxon>
    </lineage>
</organism>
<dbReference type="PANTHER" id="PTHR45745:SF1">
    <property type="entry name" value="PHOSPHOGLUCOMUTASE 2B-RELATED"/>
    <property type="match status" value="1"/>
</dbReference>
<dbReference type="InterPro" id="IPR005843">
    <property type="entry name" value="A-D-PHexomutase_C"/>
</dbReference>
<feature type="domain" description="Alpha-D-phosphohexomutase alpha/beta/alpha" evidence="9">
    <location>
        <begin position="7"/>
        <end position="141"/>
    </location>
</feature>
<keyword evidence="6" id="KW-0413">Isomerase</keyword>
<dbReference type="Pfam" id="PF02878">
    <property type="entry name" value="PGM_PMM_I"/>
    <property type="match status" value="1"/>
</dbReference>
<dbReference type="InterPro" id="IPR016055">
    <property type="entry name" value="A-D-PHexomutase_a/b/a-I/II/III"/>
</dbReference>
<evidence type="ECO:0000256" key="1">
    <source>
        <dbReference type="ARBA" id="ARBA00001946"/>
    </source>
</evidence>
<evidence type="ECO:0000256" key="2">
    <source>
        <dbReference type="ARBA" id="ARBA00010231"/>
    </source>
</evidence>
<dbReference type="EMBL" id="CP046973">
    <property type="protein sequence ID" value="QGZ90062.1"/>
    <property type="molecule type" value="Genomic_DNA"/>
</dbReference>
<dbReference type="GO" id="GO:0008973">
    <property type="term" value="F:phosphopentomutase activity"/>
    <property type="evidence" value="ECO:0007669"/>
    <property type="project" value="TreeGrafter"/>
</dbReference>
<dbReference type="Pfam" id="PF02880">
    <property type="entry name" value="PGM_PMM_III"/>
    <property type="match status" value="1"/>
</dbReference>
<keyword evidence="5 7" id="KW-0460">Magnesium</keyword>
<dbReference type="InterPro" id="IPR016066">
    <property type="entry name" value="A-D-PHexomutase_CS"/>
</dbReference>
<dbReference type="GO" id="GO:0006166">
    <property type="term" value="P:purine ribonucleoside salvage"/>
    <property type="evidence" value="ECO:0007669"/>
    <property type="project" value="TreeGrafter"/>
</dbReference>
<dbReference type="Pfam" id="PF02879">
    <property type="entry name" value="PGM_PMM_II"/>
    <property type="match status" value="1"/>
</dbReference>
<evidence type="ECO:0000259" key="9">
    <source>
        <dbReference type="Pfam" id="PF02878"/>
    </source>
</evidence>
<evidence type="ECO:0000259" key="10">
    <source>
        <dbReference type="Pfam" id="PF02879"/>
    </source>
</evidence>
<keyword evidence="4 7" id="KW-0479">Metal-binding</keyword>
<evidence type="ECO:0000259" key="11">
    <source>
        <dbReference type="Pfam" id="PF02880"/>
    </source>
</evidence>
<protein>
    <submittedName>
        <fullName evidence="12">Phosphoglucomutase/phosphomannomutase family protein</fullName>
    </submittedName>
</protein>
<dbReference type="GO" id="GO:0000287">
    <property type="term" value="F:magnesium ion binding"/>
    <property type="evidence" value="ECO:0007669"/>
    <property type="project" value="InterPro"/>
</dbReference>
<evidence type="ECO:0000313" key="12">
    <source>
        <dbReference type="EMBL" id="QGZ90062.1"/>
    </source>
</evidence>
<proteinExistence type="inferred from homology"/>
<dbReference type="Gene3D" id="3.40.120.10">
    <property type="entry name" value="Alpha-D-Glucose-1,6-Bisphosphate, subunit A, domain 3"/>
    <property type="match status" value="3"/>
</dbReference>
<evidence type="ECO:0000256" key="5">
    <source>
        <dbReference type="ARBA" id="ARBA00022842"/>
    </source>
</evidence>
<feature type="domain" description="Alpha-D-phosphohexomutase alpha/beta/alpha" evidence="10">
    <location>
        <begin position="161"/>
        <end position="266"/>
    </location>
</feature>
<evidence type="ECO:0000256" key="6">
    <source>
        <dbReference type="ARBA" id="ARBA00023235"/>
    </source>
</evidence>
<dbReference type="InterPro" id="IPR005841">
    <property type="entry name" value="Alpha-D-phosphohexomutase_SF"/>
</dbReference>
<gene>
    <name evidence="12" type="ORF">GQR42_11275</name>
</gene>
<sequence>MTTVNPIKFGTDGWRGIIAADFTFDRVALLAPLAAQVLADNYGQITGSRTMIVGYDRRFMAEDFAQTAAESLQKAGFDVLLSQSYAPTPAFSWAARSENALGAIVLTASHNPAKYLGLKVKGYFGGSVSPEITEQIEALLSNPPQFNANTGKLSTFEPWSSYCQGLRQKVNIAAIANAIESGQLKVYADVMHGAAATGLERLLGVEITELRRNRDPLFGGGSPEPLPRNLREIIDKLAHSANLAPLRVGLVFDGDSDRVAAIDGRGNFLSTQNLIPILIEHLAGKKGMRGEIVKTVSGSDLIPKLASLYGLSVFETPIGYKYIADRMLTTPVLIGGEESGGVGYGTHIPERDALLSALYVLEAVVESGQDLSDLYAQLQDKTGFHSQYDRIDLPLANMEARDQLITALDNDPLREIAGKQVTDCNTMDGYKFRLEDGSWLLIRFSGTEPVLRLYCESSTLDRVDEILAWAKSWATYI</sequence>
<dbReference type="AlphaFoldDB" id="A0A857D3A5"/>
<comment type="cofactor">
    <cofactor evidence="1">
        <name>Mg(2+)</name>
        <dbReference type="ChEBI" id="CHEBI:18420"/>
    </cofactor>
</comment>
<evidence type="ECO:0000256" key="7">
    <source>
        <dbReference type="RuleBase" id="RU004326"/>
    </source>
</evidence>
<feature type="domain" description="Alpha-D-phosphohexomutase C-terminal" evidence="8">
    <location>
        <begin position="414"/>
        <end position="466"/>
    </location>
</feature>
<dbReference type="PRINTS" id="PR00509">
    <property type="entry name" value="PGMPMM"/>
</dbReference>
<feature type="domain" description="Alpha-D-phosphohexomutase alpha/beta/alpha" evidence="11">
    <location>
        <begin position="274"/>
        <end position="379"/>
    </location>
</feature>